<dbReference type="Proteomes" id="UP000006727">
    <property type="component" value="Chromosome 24"/>
</dbReference>
<gene>
    <name evidence="3" type="primary">LOC112276372</name>
    <name evidence="2" type="ORF">PHYPA_028950</name>
</gene>
<feature type="compositionally biased region" description="Polar residues" evidence="1">
    <location>
        <begin position="67"/>
        <end position="92"/>
    </location>
</feature>
<dbReference type="RefSeq" id="XP_024363401.1">
    <property type="nucleotide sequence ID" value="XM_024507633.2"/>
</dbReference>
<dbReference type="RefSeq" id="XP_024363399.1">
    <property type="nucleotide sequence ID" value="XM_024507631.2"/>
</dbReference>
<dbReference type="RefSeq" id="XP_073386982.1">
    <property type="nucleotide sequence ID" value="XM_073530881.1"/>
</dbReference>
<reference evidence="2 4" key="1">
    <citation type="journal article" date="2008" name="Science">
        <title>The Physcomitrella genome reveals evolutionary insights into the conquest of land by plants.</title>
        <authorList>
            <person name="Rensing S."/>
            <person name="Lang D."/>
            <person name="Zimmer A."/>
            <person name="Terry A."/>
            <person name="Salamov A."/>
            <person name="Shapiro H."/>
            <person name="Nishiyama T."/>
            <person name="Perroud P.-F."/>
            <person name="Lindquist E."/>
            <person name="Kamisugi Y."/>
            <person name="Tanahashi T."/>
            <person name="Sakakibara K."/>
            <person name="Fujita T."/>
            <person name="Oishi K."/>
            <person name="Shin-I T."/>
            <person name="Kuroki Y."/>
            <person name="Toyoda A."/>
            <person name="Suzuki Y."/>
            <person name="Hashimoto A."/>
            <person name="Yamaguchi K."/>
            <person name="Sugano A."/>
            <person name="Kohara Y."/>
            <person name="Fujiyama A."/>
            <person name="Anterola A."/>
            <person name="Aoki S."/>
            <person name="Ashton N."/>
            <person name="Barbazuk W.B."/>
            <person name="Barker E."/>
            <person name="Bennetzen J."/>
            <person name="Bezanilla M."/>
            <person name="Blankenship R."/>
            <person name="Cho S.H."/>
            <person name="Dutcher S."/>
            <person name="Estelle M."/>
            <person name="Fawcett J.A."/>
            <person name="Gundlach H."/>
            <person name="Hanada K."/>
            <person name="Heyl A."/>
            <person name="Hicks K.A."/>
            <person name="Hugh J."/>
            <person name="Lohr M."/>
            <person name="Mayer K."/>
            <person name="Melkozernov A."/>
            <person name="Murata T."/>
            <person name="Nelson D."/>
            <person name="Pils B."/>
            <person name="Prigge M."/>
            <person name="Reiss B."/>
            <person name="Renner T."/>
            <person name="Rombauts S."/>
            <person name="Rushton P."/>
            <person name="Sanderfoot A."/>
            <person name="Schween G."/>
            <person name="Shiu S.-H."/>
            <person name="Stueber K."/>
            <person name="Theodoulou F.L."/>
            <person name="Tu H."/>
            <person name="Van de Peer Y."/>
            <person name="Verrier P.J."/>
            <person name="Waters E."/>
            <person name="Wood A."/>
            <person name="Yang L."/>
            <person name="Cove D."/>
            <person name="Cuming A."/>
            <person name="Hasebe M."/>
            <person name="Lucas S."/>
            <person name="Mishler D.B."/>
            <person name="Reski R."/>
            <person name="Grigoriev I."/>
            <person name="Quatrano R.S."/>
            <person name="Boore J.L."/>
        </authorList>
    </citation>
    <scope>NUCLEOTIDE SEQUENCE [LARGE SCALE GENOMIC DNA]</scope>
    <source>
        <strain evidence="3 4">cv. Gransden 2004</strain>
    </source>
</reference>
<feature type="region of interest" description="Disordered" evidence="1">
    <location>
        <begin position="212"/>
        <end position="237"/>
    </location>
</feature>
<feature type="compositionally biased region" description="Polar residues" evidence="1">
    <location>
        <begin position="115"/>
        <end position="142"/>
    </location>
</feature>
<feature type="compositionally biased region" description="Basic and acidic residues" evidence="1">
    <location>
        <begin position="94"/>
        <end position="103"/>
    </location>
</feature>
<sequence length="532" mass="61370">MQRRHDEEDEIQEAKISKVPKEGRHHQHRSSSAQRHRRNELPADADSFTRRLGRLRISSIREHSLERANSSSNTPRNIDTPRSTSANETSRPPRSKEVDRADKNLCGWSCRNDGPSGTSRNDNQKTSRSTSGQPLTRFQNPQECGGWGSLARKIFRCDNNQTTFYPELMNELVNLREQHDHEMMQVRSDIQRVFQEIQNLVRCRDDVSASSSSCQSSSESVHSRVQRAPVPGLGKRHSAMNHASYMRDNDHEHHNRRAQSAPRTRVNWDRYSTEEYSIPSHVPHAAIAFYPTVALLREVVHLERSCLETFVTALIRHEEDRLQMDNESDLIGNSLNALVYRLYPGIRFFKFRHFKYGVQAWLSNLAMKGYHRATMTGDSREDIRLRRDAAWQEFRNLSAVSPTYATNEEHPYYIKDFLSFCQRMMDSIVKNTRSKVWPDDLDDYFLEAMKHVWRMRKLALAFEPTASTITAKLTAPFDANFMDALEAPDLFQGGNLSPFAPQVALLVNPGFIVQERVVKCQVYLTLDESSDL</sequence>
<feature type="region of interest" description="Disordered" evidence="1">
    <location>
        <begin position="1"/>
        <end position="142"/>
    </location>
</feature>
<dbReference type="PaxDb" id="3218-PP1S16_297V6.1"/>
<dbReference type="RefSeq" id="XP_024363397.1">
    <property type="nucleotide sequence ID" value="XM_024507629.2"/>
</dbReference>
<evidence type="ECO:0000313" key="2">
    <source>
        <dbReference type="EMBL" id="PNR28358.1"/>
    </source>
</evidence>
<dbReference type="PANTHER" id="PTHR31029">
    <property type="entry name" value="CYCLIN-DEPENDENT KINASE-LIKE PROTEIN"/>
    <property type="match status" value="1"/>
</dbReference>
<dbReference type="RefSeq" id="XP_024363393.1">
    <property type="nucleotide sequence ID" value="XM_024507625.2"/>
</dbReference>
<dbReference type="RefSeq" id="XP_024363396.1">
    <property type="nucleotide sequence ID" value="XM_024507628.2"/>
</dbReference>
<dbReference type="Gramene" id="Pp3c24_11940V3.2">
    <property type="protein sequence ID" value="Pp3c24_11940V3.2"/>
    <property type="gene ID" value="Pp3c24_11940"/>
</dbReference>
<keyword evidence="4" id="KW-1185">Reference proteome</keyword>
<dbReference type="Gramene" id="Pp3c24_11940V3.1">
    <property type="protein sequence ID" value="Pp3c24_11940V3.1"/>
    <property type="gene ID" value="Pp3c24_11940"/>
</dbReference>
<dbReference type="EnsemblPlants" id="Pp3c24_11940V3.1">
    <property type="protein sequence ID" value="Pp3c24_11940V3.1"/>
    <property type="gene ID" value="Pp3c24_11940"/>
</dbReference>
<evidence type="ECO:0000256" key="1">
    <source>
        <dbReference type="SAM" id="MobiDB-lite"/>
    </source>
</evidence>
<evidence type="ECO:0000313" key="4">
    <source>
        <dbReference type="Proteomes" id="UP000006727"/>
    </source>
</evidence>
<dbReference type="EnsemblPlants" id="Pp3c24_11940V3.2">
    <property type="protein sequence ID" value="Pp3c24_11940V3.2"/>
    <property type="gene ID" value="Pp3c24_11940"/>
</dbReference>
<dbReference type="GeneID" id="112276372"/>
<accession>A0A2K1IGG0</accession>
<dbReference type="EMBL" id="ABEU02000024">
    <property type="protein sequence ID" value="PNR28358.1"/>
    <property type="molecule type" value="Genomic_DNA"/>
</dbReference>
<dbReference type="AlphaFoldDB" id="A0A2K1IGG0"/>
<dbReference type="PANTHER" id="PTHR31029:SF4">
    <property type="entry name" value="CYCLIN-DEPENDENT KINASE-LIKE PROTEIN"/>
    <property type="match status" value="1"/>
</dbReference>
<organism evidence="2">
    <name type="scientific">Physcomitrium patens</name>
    <name type="common">Spreading-leaved earth moss</name>
    <name type="synonym">Physcomitrella patens</name>
    <dbReference type="NCBI Taxonomy" id="3218"/>
    <lineage>
        <taxon>Eukaryota</taxon>
        <taxon>Viridiplantae</taxon>
        <taxon>Streptophyta</taxon>
        <taxon>Embryophyta</taxon>
        <taxon>Bryophyta</taxon>
        <taxon>Bryophytina</taxon>
        <taxon>Bryopsida</taxon>
        <taxon>Funariidae</taxon>
        <taxon>Funariales</taxon>
        <taxon>Funariaceae</taxon>
        <taxon>Physcomitrium</taxon>
    </lineage>
</organism>
<proteinExistence type="predicted"/>
<evidence type="ECO:0000313" key="3">
    <source>
        <dbReference type="EnsemblPlants" id="Pp3c24_11940V3.1"/>
    </source>
</evidence>
<name>A0A2K1IGG0_PHYPA</name>
<dbReference type="KEGG" id="ppp:112276372"/>
<reference evidence="3" key="3">
    <citation type="submission" date="2020-12" db="UniProtKB">
        <authorList>
            <consortium name="EnsemblPlants"/>
        </authorList>
    </citation>
    <scope>IDENTIFICATION</scope>
</reference>
<dbReference type="RefSeq" id="XP_024363395.1">
    <property type="nucleotide sequence ID" value="XM_024507627.2"/>
</dbReference>
<dbReference type="RefSeq" id="XP_024363398.1">
    <property type="nucleotide sequence ID" value="XM_024507630.2"/>
</dbReference>
<reference evidence="2 4" key="2">
    <citation type="journal article" date="2018" name="Plant J.">
        <title>The Physcomitrella patens chromosome-scale assembly reveals moss genome structure and evolution.</title>
        <authorList>
            <person name="Lang D."/>
            <person name="Ullrich K.K."/>
            <person name="Murat F."/>
            <person name="Fuchs J."/>
            <person name="Jenkins J."/>
            <person name="Haas F.B."/>
            <person name="Piednoel M."/>
            <person name="Gundlach H."/>
            <person name="Van Bel M."/>
            <person name="Meyberg R."/>
            <person name="Vives C."/>
            <person name="Morata J."/>
            <person name="Symeonidi A."/>
            <person name="Hiss M."/>
            <person name="Muchero W."/>
            <person name="Kamisugi Y."/>
            <person name="Saleh O."/>
            <person name="Blanc G."/>
            <person name="Decker E.L."/>
            <person name="van Gessel N."/>
            <person name="Grimwood J."/>
            <person name="Hayes R.D."/>
            <person name="Graham S.W."/>
            <person name="Gunter L.E."/>
            <person name="McDaniel S.F."/>
            <person name="Hoernstein S.N.W."/>
            <person name="Larsson A."/>
            <person name="Li F.W."/>
            <person name="Perroud P.F."/>
            <person name="Phillips J."/>
            <person name="Ranjan P."/>
            <person name="Rokshar D.S."/>
            <person name="Rothfels C.J."/>
            <person name="Schneider L."/>
            <person name="Shu S."/>
            <person name="Stevenson D.W."/>
            <person name="Thummler F."/>
            <person name="Tillich M."/>
            <person name="Villarreal Aguilar J.C."/>
            <person name="Widiez T."/>
            <person name="Wong G.K."/>
            <person name="Wymore A."/>
            <person name="Zhang Y."/>
            <person name="Zimmer A.D."/>
            <person name="Quatrano R.S."/>
            <person name="Mayer K.F.X."/>
            <person name="Goodstein D."/>
            <person name="Casacuberta J.M."/>
            <person name="Vandepoele K."/>
            <person name="Reski R."/>
            <person name="Cuming A.C."/>
            <person name="Tuskan G.A."/>
            <person name="Maumus F."/>
            <person name="Salse J."/>
            <person name="Schmutz J."/>
            <person name="Rensing S.A."/>
        </authorList>
    </citation>
    <scope>NUCLEOTIDE SEQUENCE [LARGE SCALE GENOMIC DNA]</scope>
    <source>
        <strain evidence="3 4">cv. Gransden 2004</strain>
    </source>
</reference>
<protein>
    <submittedName>
        <fullName evidence="2 3">Uncharacterized protein</fullName>
    </submittedName>
</protein>
<feature type="compositionally biased region" description="Basic and acidic residues" evidence="1">
    <location>
        <begin position="1"/>
        <end position="22"/>
    </location>
</feature>
<dbReference type="InterPro" id="IPR042316">
    <property type="entry name" value="IRKI-like"/>
</dbReference>
<feature type="compositionally biased region" description="Basic residues" evidence="1">
    <location>
        <begin position="23"/>
        <end position="38"/>
    </location>
</feature>
<dbReference type="RefSeq" id="XP_024363394.1">
    <property type="nucleotide sequence ID" value="XM_024507626.2"/>
</dbReference>